<dbReference type="EMBL" id="MHTY01000001">
    <property type="protein sequence ID" value="OHA69283.1"/>
    <property type="molecule type" value="Genomic_DNA"/>
</dbReference>
<name>A0A1G2R8Y4_9BACT</name>
<reference evidence="1 2" key="1">
    <citation type="journal article" date="2016" name="Nat. Commun.">
        <title>Thousands of microbial genomes shed light on interconnected biogeochemical processes in an aquifer system.</title>
        <authorList>
            <person name="Anantharaman K."/>
            <person name="Brown C.T."/>
            <person name="Hug L.A."/>
            <person name="Sharon I."/>
            <person name="Castelle C.J."/>
            <person name="Probst A.J."/>
            <person name="Thomas B.C."/>
            <person name="Singh A."/>
            <person name="Wilkins M.J."/>
            <person name="Karaoz U."/>
            <person name="Brodie E.L."/>
            <person name="Williams K.H."/>
            <person name="Hubbard S.S."/>
            <person name="Banfield J.F."/>
        </authorList>
    </citation>
    <scope>NUCLEOTIDE SEQUENCE [LARGE SCALE GENOMIC DNA]</scope>
</reference>
<dbReference type="Gene3D" id="2.50.20.20">
    <property type="match status" value="1"/>
</dbReference>
<comment type="caution">
    <text evidence="1">The sequence shown here is derived from an EMBL/GenBank/DDBJ whole genome shotgun (WGS) entry which is preliminary data.</text>
</comment>
<accession>A0A1G2R8Y4</accession>
<evidence type="ECO:0008006" key="3">
    <source>
        <dbReference type="Google" id="ProtNLM"/>
    </source>
</evidence>
<evidence type="ECO:0000313" key="1">
    <source>
        <dbReference type="EMBL" id="OHA69283.1"/>
    </source>
</evidence>
<organism evidence="1 2">
    <name type="scientific">Candidatus Wildermuthbacteria bacterium RIFCSPHIGHO2_02_FULL_48_16</name>
    <dbReference type="NCBI Taxonomy" id="1802453"/>
    <lineage>
        <taxon>Bacteria</taxon>
        <taxon>Candidatus Wildermuthiibacteriota</taxon>
    </lineage>
</organism>
<sequence length="456" mass="51412">METISTKKALTFLTILFLGAGVALVTHAWEPLWSPFRLSPEVVLGSMIMNTKHATTNYFEWDIRADFLREDTKEKLLQLSLRIDGDLDVQDENNEKSQGTLDLAMHMEGIDYAAKMEYRGLGDKAYFRFKTFPALPFLGLEGGGSDALRNQWFVTEKGAQDPEQEEKIKQKVEVVWEDIVKDPSLYVIQELPDTRVGKKATYHYRITLKENGVERIISGIFDALASLPVLDLERNEIDARSIASKLGEITAEVFVGKSDRLVYRYFIQKDIDIDQFLPFNFLSGSEASTFVSLEFDMKLSDYGKKVSVETPPDAKPLEEFFGPTSLGGLGEAREAARDAKRQADIRQISVAMELCYDNSECGGGGQYLATRGGPNAVKAIEPFLQSVPTDPTDDFPYQYTWMPNYFWERVDDYCLYARLEEDSQISGRVVYIAAGPNGVRKRDMPNTAAFSLTNCE</sequence>
<proteinExistence type="predicted"/>
<protein>
    <recommendedName>
        <fullName evidence="3">Type II secretion system protein GspG C-terminal domain-containing protein</fullName>
    </recommendedName>
</protein>
<evidence type="ECO:0000313" key="2">
    <source>
        <dbReference type="Proteomes" id="UP000178529"/>
    </source>
</evidence>
<dbReference type="Proteomes" id="UP000178529">
    <property type="component" value="Unassembled WGS sequence"/>
</dbReference>
<gene>
    <name evidence="1" type="ORF">A3J68_01845</name>
</gene>
<dbReference type="AlphaFoldDB" id="A0A1G2R8Y4"/>